<dbReference type="EMBL" id="KN831777">
    <property type="protein sequence ID" value="KIM42616.1"/>
    <property type="molecule type" value="Genomic_DNA"/>
</dbReference>
<dbReference type="AlphaFoldDB" id="A0A0C3CGA3"/>
<reference evidence="1 2" key="1">
    <citation type="submission" date="2014-04" db="EMBL/GenBank/DDBJ databases">
        <authorList>
            <consortium name="DOE Joint Genome Institute"/>
            <person name="Kuo A."/>
            <person name="Gay G."/>
            <person name="Dore J."/>
            <person name="Kohler A."/>
            <person name="Nagy L.G."/>
            <person name="Floudas D."/>
            <person name="Copeland A."/>
            <person name="Barry K.W."/>
            <person name="Cichocki N."/>
            <person name="Veneault-Fourrey C."/>
            <person name="LaButti K."/>
            <person name="Lindquist E.A."/>
            <person name="Lipzen A."/>
            <person name="Lundell T."/>
            <person name="Morin E."/>
            <person name="Murat C."/>
            <person name="Sun H."/>
            <person name="Tunlid A."/>
            <person name="Henrissat B."/>
            <person name="Grigoriev I.V."/>
            <person name="Hibbett D.S."/>
            <person name="Martin F."/>
            <person name="Nordberg H.P."/>
            <person name="Cantor M.N."/>
            <person name="Hua S.X."/>
        </authorList>
    </citation>
    <scope>NUCLEOTIDE SEQUENCE [LARGE SCALE GENOMIC DNA]</scope>
    <source>
        <strain evidence="2">h7</strain>
    </source>
</reference>
<keyword evidence="2" id="KW-1185">Reference proteome</keyword>
<dbReference type="HOGENOM" id="CLU_1124665_0_0_1"/>
<proteinExistence type="predicted"/>
<reference evidence="2" key="2">
    <citation type="submission" date="2015-01" db="EMBL/GenBank/DDBJ databases">
        <title>Evolutionary Origins and Diversification of the Mycorrhizal Mutualists.</title>
        <authorList>
            <consortium name="DOE Joint Genome Institute"/>
            <consortium name="Mycorrhizal Genomics Consortium"/>
            <person name="Kohler A."/>
            <person name="Kuo A."/>
            <person name="Nagy L.G."/>
            <person name="Floudas D."/>
            <person name="Copeland A."/>
            <person name="Barry K.W."/>
            <person name="Cichocki N."/>
            <person name="Veneault-Fourrey C."/>
            <person name="LaButti K."/>
            <person name="Lindquist E.A."/>
            <person name="Lipzen A."/>
            <person name="Lundell T."/>
            <person name="Morin E."/>
            <person name="Murat C."/>
            <person name="Riley R."/>
            <person name="Ohm R."/>
            <person name="Sun H."/>
            <person name="Tunlid A."/>
            <person name="Henrissat B."/>
            <person name="Grigoriev I.V."/>
            <person name="Hibbett D.S."/>
            <person name="Martin F."/>
        </authorList>
    </citation>
    <scope>NUCLEOTIDE SEQUENCE [LARGE SCALE GENOMIC DNA]</scope>
    <source>
        <strain evidence="2">h7</strain>
    </source>
</reference>
<dbReference type="OrthoDB" id="2745898at2759"/>
<evidence type="ECO:0000313" key="1">
    <source>
        <dbReference type="EMBL" id="KIM42616.1"/>
    </source>
</evidence>
<accession>A0A0C3CGA3</accession>
<dbReference type="Proteomes" id="UP000053424">
    <property type="component" value="Unassembled WGS sequence"/>
</dbReference>
<protein>
    <submittedName>
        <fullName evidence="1">Uncharacterized protein</fullName>
    </submittedName>
</protein>
<gene>
    <name evidence="1" type="ORF">M413DRAFT_26644</name>
</gene>
<sequence>MFLPEEWDFSTPTDRQSDYFTRLRELVLHGSELIPWIAQTPTLFSRLTKLDVWMRIEDEVLTSWLVMQAASDTLEVLNVSNACHFRYPTLIPGPVDLGILRRLRSIALSFQLASADRVPFPMCICGLFQPPTSPTQLENIEIQINWIDCVQGSEEARFVNEPGWDAFDDILSQESLHPKLKSVLFKLKMGYGWLQNLSSSHLPTEIVVIRDVVANLKSKLFRKTAAARSWRPEIEIEVYKSIEYMYI</sequence>
<organism evidence="1 2">
    <name type="scientific">Hebeloma cylindrosporum</name>
    <dbReference type="NCBI Taxonomy" id="76867"/>
    <lineage>
        <taxon>Eukaryota</taxon>
        <taxon>Fungi</taxon>
        <taxon>Dikarya</taxon>
        <taxon>Basidiomycota</taxon>
        <taxon>Agaricomycotina</taxon>
        <taxon>Agaricomycetes</taxon>
        <taxon>Agaricomycetidae</taxon>
        <taxon>Agaricales</taxon>
        <taxon>Agaricineae</taxon>
        <taxon>Hymenogastraceae</taxon>
        <taxon>Hebeloma</taxon>
    </lineage>
</organism>
<evidence type="ECO:0000313" key="2">
    <source>
        <dbReference type="Proteomes" id="UP000053424"/>
    </source>
</evidence>
<name>A0A0C3CGA3_HEBCY</name>